<keyword evidence="4" id="KW-1185">Reference proteome</keyword>
<gene>
    <name evidence="3" type="ORF">V5N11_003227</name>
</gene>
<dbReference type="PANTHER" id="PTHR46148">
    <property type="entry name" value="CHROMO DOMAIN-CONTAINING PROTEIN"/>
    <property type="match status" value="1"/>
</dbReference>
<accession>A0ABD0Z120</accession>
<dbReference type="Proteomes" id="UP001558713">
    <property type="component" value="Unassembled WGS sequence"/>
</dbReference>
<dbReference type="InterPro" id="IPR056924">
    <property type="entry name" value="SH3_Tf2-1"/>
</dbReference>
<name>A0ABD0Z120_CARAN</name>
<evidence type="ECO:0000313" key="4">
    <source>
        <dbReference type="Proteomes" id="UP001558713"/>
    </source>
</evidence>
<feature type="domain" description="Tf2-1-like SH3-like" evidence="2">
    <location>
        <begin position="2"/>
        <end position="40"/>
    </location>
</feature>
<dbReference type="AlphaFoldDB" id="A0ABD0Z120"/>
<evidence type="ECO:0000313" key="3">
    <source>
        <dbReference type="EMBL" id="KAL1188198.1"/>
    </source>
</evidence>
<comment type="caution">
    <text evidence="3">The sequence shown here is derived from an EMBL/GenBank/DDBJ whole genome shotgun (WGS) entry which is preliminary data.</text>
</comment>
<evidence type="ECO:0000259" key="2">
    <source>
        <dbReference type="Pfam" id="PF24626"/>
    </source>
</evidence>
<dbReference type="Pfam" id="PF24626">
    <property type="entry name" value="SH3_Tf2-1"/>
    <property type="match status" value="1"/>
</dbReference>
<sequence>MYVGPYKIIERVVAVTYKLDLPPRLDAYHKVFHVSQLRKFLSDQDDVVKDVPSELKENLTVEAKPIRIMDRMEKGTWKKRINMIKVLWGCGGHEETTWETENKMKADFSKWFKEMEKEQLESDSRTNPIQGGENCDASDPQ</sequence>
<evidence type="ECO:0000256" key="1">
    <source>
        <dbReference type="SAM" id="MobiDB-lite"/>
    </source>
</evidence>
<dbReference type="EMBL" id="JBANAX010000931">
    <property type="protein sequence ID" value="KAL1188198.1"/>
    <property type="molecule type" value="Genomic_DNA"/>
</dbReference>
<organism evidence="3 4">
    <name type="scientific">Cardamine amara subsp. amara</name>
    <dbReference type="NCBI Taxonomy" id="228776"/>
    <lineage>
        <taxon>Eukaryota</taxon>
        <taxon>Viridiplantae</taxon>
        <taxon>Streptophyta</taxon>
        <taxon>Embryophyta</taxon>
        <taxon>Tracheophyta</taxon>
        <taxon>Spermatophyta</taxon>
        <taxon>Magnoliopsida</taxon>
        <taxon>eudicotyledons</taxon>
        <taxon>Gunneridae</taxon>
        <taxon>Pentapetalae</taxon>
        <taxon>rosids</taxon>
        <taxon>malvids</taxon>
        <taxon>Brassicales</taxon>
        <taxon>Brassicaceae</taxon>
        <taxon>Cardamineae</taxon>
        <taxon>Cardamine</taxon>
    </lineage>
</organism>
<reference evidence="3 4" key="1">
    <citation type="submission" date="2024-04" db="EMBL/GenBank/DDBJ databases">
        <title>Genome assembly C_amara_ONT_v2.</title>
        <authorList>
            <person name="Yant L."/>
            <person name="Moore C."/>
            <person name="Slenker M."/>
        </authorList>
    </citation>
    <scope>NUCLEOTIDE SEQUENCE [LARGE SCALE GENOMIC DNA]</scope>
    <source>
        <tissue evidence="3">Leaf</tissue>
    </source>
</reference>
<feature type="region of interest" description="Disordered" evidence="1">
    <location>
        <begin position="116"/>
        <end position="141"/>
    </location>
</feature>
<dbReference type="PANTHER" id="PTHR46148:SF57">
    <property type="entry name" value="OS12G0499874 PROTEIN"/>
    <property type="match status" value="1"/>
</dbReference>
<proteinExistence type="predicted"/>
<protein>
    <recommendedName>
        <fullName evidence="2">Tf2-1-like SH3-like domain-containing protein</fullName>
    </recommendedName>
</protein>